<dbReference type="EMBL" id="JAGMVJ010000001">
    <property type="protein sequence ID" value="KAH7095536.1"/>
    <property type="molecule type" value="Genomic_DNA"/>
</dbReference>
<protein>
    <submittedName>
        <fullName evidence="2">Heterokaryon incompatibility protein-domain-containing protein</fullName>
    </submittedName>
</protein>
<organism evidence="2 3">
    <name type="scientific">Paraphoma chrysanthemicola</name>
    <dbReference type="NCBI Taxonomy" id="798071"/>
    <lineage>
        <taxon>Eukaryota</taxon>
        <taxon>Fungi</taxon>
        <taxon>Dikarya</taxon>
        <taxon>Ascomycota</taxon>
        <taxon>Pezizomycotina</taxon>
        <taxon>Dothideomycetes</taxon>
        <taxon>Pleosporomycetidae</taxon>
        <taxon>Pleosporales</taxon>
        <taxon>Pleosporineae</taxon>
        <taxon>Phaeosphaeriaceae</taxon>
        <taxon>Paraphoma</taxon>
    </lineage>
</organism>
<proteinExistence type="predicted"/>
<name>A0A8K0RKM6_9PLEO</name>
<dbReference type="PANTHER" id="PTHR24148:SF82">
    <property type="entry name" value="HETEROKARYON INCOMPATIBILITY DOMAIN-CONTAINING PROTEIN"/>
    <property type="match status" value="1"/>
</dbReference>
<dbReference type="PANTHER" id="PTHR24148">
    <property type="entry name" value="ANKYRIN REPEAT DOMAIN-CONTAINING PROTEIN 39 HOMOLOG-RELATED"/>
    <property type="match status" value="1"/>
</dbReference>
<dbReference type="Proteomes" id="UP000813461">
    <property type="component" value="Unassembled WGS sequence"/>
</dbReference>
<gene>
    <name evidence="2" type="ORF">FB567DRAFT_512784</name>
</gene>
<evidence type="ECO:0000259" key="1">
    <source>
        <dbReference type="Pfam" id="PF06985"/>
    </source>
</evidence>
<evidence type="ECO:0000313" key="2">
    <source>
        <dbReference type="EMBL" id="KAH7095536.1"/>
    </source>
</evidence>
<dbReference type="OrthoDB" id="2157530at2759"/>
<evidence type="ECO:0000313" key="3">
    <source>
        <dbReference type="Proteomes" id="UP000813461"/>
    </source>
</evidence>
<dbReference type="Pfam" id="PF26639">
    <property type="entry name" value="Het-6_barrel"/>
    <property type="match status" value="1"/>
</dbReference>
<sequence length="708" mass="80441">MQFDYCRSMEKWTPARFENDAKIRILELQSPPWYARSLSKLLLFLELRPIPWYLRWLPRCLAYVVPLRTTLSWAPLLKVASDRGSISDASLASASKHFPSYKALSYTWGDGIDTREIQVNGSKHTITRSLALALLHLRPTTGRLTLWIDQICINQLDNIEKSEQVKMMDRLYRNADEGLVWLGSAADRSDALFDVLNKMGEFASAFNLLGYYTKDKYHELPPIQQRLNPKDPKTIEYHEFCDSMMHEFTHTFFNSLDRLFRRPWFYRAWTIQEYALPPKVTLVCGSKAIGAETLMVVLQMILSTIVGRLIRDSFEDHDLIALLETIQERNTLQPFQSSRQRRKACDEGRIAGEGLYQVLKKVHIQQSLKATQGCDMIYGVLGLANDVQDLGITADYSIDDHQLQAVSTYTHTAKMIIGSGKVDLLTFAQHKQKDMNLPSWVPDWRAEIARSFAWLRDENEEPVFRASNGQPVELREMDDEKVLALTGYLVDIVEEVGGPWAGESRVGKVAEISPFEDYITFISQVRHLCLLSKSKGTNIYPTSARRDEAIWRIPVADLEQDESYLPVRASTACKLGYDQCTALLDLQIQLPSFATSEERRTREAEVISMAGTKAQNGQAPGQLGSLYRIRMQALKGKRPFLSKIGYVGLGPSYMRSGDMIVVLSGGTIPFIIRPVDEGKYRLMGECYCDGIMDGEIVTQRAKEEIVLV</sequence>
<reference evidence="2" key="1">
    <citation type="journal article" date="2021" name="Nat. Commun.">
        <title>Genetic determinants of endophytism in the Arabidopsis root mycobiome.</title>
        <authorList>
            <person name="Mesny F."/>
            <person name="Miyauchi S."/>
            <person name="Thiergart T."/>
            <person name="Pickel B."/>
            <person name="Atanasova L."/>
            <person name="Karlsson M."/>
            <person name="Huettel B."/>
            <person name="Barry K.W."/>
            <person name="Haridas S."/>
            <person name="Chen C."/>
            <person name="Bauer D."/>
            <person name="Andreopoulos W."/>
            <person name="Pangilinan J."/>
            <person name="LaButti K."/>
            <person name="Riley R."/>
            <person name="Lipzen A."/>
            <person name="Clum A."/>
            <person name="Drula E."/>
            <person name="Henrissat B."/>
            <person name="Kohler A."/>
            <person name="Grigoriev I.V."/>
            <person name="Martin F.M."/>
            <person name="Hacquard S."/>
        </authorList>
    </citation>
    <scope>NUCLEOTIDE SEQUENCE</scope>
    <source>
        <strain evidence="2">MPI-SDFR-AT-0120</strain>
    </source>
</reference>
<comment type="caution">
    <text evidence="2">The sequence shown here is derived from an EMBL/GenBank/DDBJ whole genome shotgun (WGS) entry which is preliminary data.</text>
</comment>
<keyword evidence="3" id="KW-1185">Reference proteome</keyword>
<dbReference type="Pfam" id="PF06985">
    <property type="entry name" value="HET"/>
    <property type="match status" value="1"/>
</dbReference>
<accession>A0A8K0RKM6</accession>
<dbReference type="AlphaFoldDB" id="A0A8K0RKM6"/>
<feature type="domain" description="Heterokaryon incompatibility" evidence="1">
    <location>
        <begin position="101"/>
        <end position="273"/>
    </location>
</feature>
<dbReference type="InterPro" id="IPR010730">
    <property type="entry name" value="HET"/>
</dbReference>
<dbReference type="InterPro" id="IPR052895">
    <property type="entry name" value="HetReg/Transcr_Mod"/>
</dbReference>